<evidence type="ECO:0000313" key="3">
    <source>
        <dbReference type="RefSeq" id="XP_019633664.1"/>
    </source>
</evidence>
<keyword evidence="2" id="KW-1185">Reference proteome</keyword>
<dbReference type="Proteomes" id="UP000515135">
    <property type="component" value="Unplaced"/>
</dbReference>
<dbReference type="PANTHER" id="PTHR31424">
    <property type="entry name" value="PROTEIN CBG23806"/>
    <property type="match status" value="1"/>
</dbReference>
<dbReference type="Gene3D" id="1.10.720.30">
    <property type="entry name" value="SAP domain"/>
    <property type="match status" value="1"/>
</dbReference>
<accession>A0A6P4ZI03</accession>
<organism evidence="2 3">
    <name type="scientific">Branchiostoma belcheri</name>
    <name type="common">Amphioxus</name>
    <dbReference type="NCBI Taxonomy" id="7741"/>
    <lineage>
        <taxon>Eukaryota</taxon>
        <taxon>Metazoa</taxon>
        <taxon>Chordata</taxon>
        <taxon>Cephalochordata</taxon>
        <taxon>Leptocardii</taxon>
        <taxon>Amphioxiformes</taxon>
        <taxon>Branchiostomatidae</taxon>
        <taxon>Branchiostoma</taxon>
    </lineage>
</organism>
<dbReference type="KEGG" id="bbel:109477062"/>
<sequence>MARRSVSDLLAHLLRHPKHRGSVSAGEISVRFSGDGRQVTRNNRIGAVMGTLRIVPNRNTINKETESAQLHHTIDEEASIFVYEGGEDHEVQRETAGMVYKEIEDIRKNGLVIDGKTVKVKWYLTADWKFLATLLGLNQASSKSFCLWCHCKKEEICDFDKPSWNIQRKPGDHNRFLGQREHKGHVLPPLVDFNFDEIVPDVLHMGMRIRGKLFNQVVVWAINQRRTKELVAAMKDTGVPFRLMEGTGDDGKGSIRTWTQLNAKQLERVFEKLDLNAVLTDRWSPAGLTVASLTVAQLKVELQKRGLETAGRKDALVKRLSEFLHSDQLPLPEEDQANHPILIIGNIIKLWKDFEELAVAMKAEPGAAGHLAPSMFQQKAREWGKLFRRVTFDEHVTPYIHAMVYHVPQFLRRYKFINDLSCESVEQKNHTQNRRFHHGSQRSGRGSKWTVQVMEYENRDLFAVLNNLDRKKAMMGPNSAQRRANLQGLSDIMISRQRGKMISRQRRRKLYRKGRMDMKRRKFSRRMMTRIA</sequence>
<feature type="domain" description="SAP" evidence="1">
    <location>
        <begin position="290"/>
        <end position="324"/>
    </location>
</feature>
<dbReference type="SMART" id="SM00513">
    <property type="entry name" value="SAP"/>
    <property type="match status" value="1"/>
</dbReference>
<reference evidence="3" key="1">
    <citation type="submission" date="2025-08" db="UniProtKB">
        <authorList>
            <consortium name="RefSeq"/>
        </authorList>
    </citation>
    <scope>IDENTIFICATION</scope>
    <source>
        <tissue evidence="3">Gonad</tissue>
    </source>
</reference>
<proteinExistence type="predicted"/>
<dbReference type="InterPro" id="IPR003034">
    <property type="entry name" value="SAP_dom"/>
</dbReference>
<dbReference type="PROSITE" id="PS50800">
    <property type="entry name" value="SAP"/>
    <property type="match status" value="1"/>
</dbReference>
<dbReference type="PANTHER" id="PTHR31424:SF5">
    <property type="entry name" value="APPLE DOMAIN-CONTAINING PROTEIN"/>
    <property type="match status" value="1"/>
</dbReference>
<gene>
    <name evidence="3" type="primary">LOC109477062</name>
</gene>
<dbReference type="Pfam" id="PF02037">
    <property type="entry name" value="SAP"/>
    <property type="match status" value="1"/>
</dbReference>
<dbReference type="InterPro" id="IPR036361">
    <property type="entry name" value="SAP_dom_sf"/>
</dbReference>
<name>A0A6P4ZI03_BRABE</name>
<dbReference type="AlphaFoldDB" id="A0A6P4ZI03"/>
<evidence type="ECO:0000313" key="2">
    <source>
        <dbReference type="Proteomes" id="UP000515135"/>
    </source>
</evidence>
<protein>
    <submittedName>
        <fullName evidence="3">Uncharacterized protein LOC109477062</fullName>
    </submittedName>
</protein>
<dbReference type="GeneID" id="109477062"/>
<dbReference type="OrthoDB" id="10052935at2759"/>
<dbReference type="SUPFAM" id="SSF68906">
    <property type="entry name" value="SAP domain"/>
    <property type="match status" value="1"/>
</dbReference>
<dbReference type="RefSeq" id="XP_019633664.1">
    <property type="nucleotide sequence ID" value="XM_019778105.1"/>
</dbReference>
<evidence type="ECO:0000259" key="1">
    <source>
        <dbReference type="PROSITE" id="PS50800"/>
    </source>
</evidence>